<gene>
    <name evidence="1" type="ORF">HA050_10355</name>
</gene>
<evidence type="ECO:0000313" key="1">
    <source>
        <dbReference type="EMBL" id="NHQ86515.1"/>
    </source>
</evidence>
<evidence type="ECO:0000313" key="2">
    <source>
        <dbReference type="Proteomes" id="UP000712570"/>
    </source>
</evidence>
<organism evidence="1 2">
    <name type="scientific">Iodobacter violaceini</name>
    <dbReference type="NCBI Taxonomy" id="3044271"/>
    <lineage>
        <taxon>Bacteria</taxon>
        <taxon>Pseudomonadati</taxon>
        <taxon>Pseudomonadota</taxon>
        <taxon>Betaproteobacteria</taxon>
        <taxon>Neisseriales</taxon>
        <taxon>Chitinibacteraceae</taxon>
        <taxon>Iodobacter</taxon>
    </lineage>
</organism>
<dbReference type="EMBL" id="JAAOLX010000005">
    <property type="protein sequence ID" value="NHQ86515.1"/>
    <property type="molecule type" value="Genomic_DNA"/>
</dbReference>
<name>A0ABX0KPY3_9NEIS</name>
<accession>A0ABX0KPY3</accession>
<sequence length="46" mass="4834">MSATDLLASFAAAFSQNQRLISLQLGDGAAWGEQLLPQRVDGSEGI</sequence>
<dbReference type="Proteomes" id="UP000712570">
    <property type="component" value="Unassembled WGS sequence"/>
</dbReference>
<feature type="non-terminal residue" evidence="1">
    <location>
        <position position="46"/>
    </location>
</feature>
<reference evidence="1 2" key="1">
    <citation type="submission" date="2020-03" db="EMBL/GenBank/DDBJ databases">
        <title>Draft genome sequence of environmentally isolated violet-colored cultures.</title>
        <authorList>
            <person name="Wilson H.S."/>
        </authorList>
    </citation>
    <scope>NUCLEOTIDE SEQUENCE [LARGE SCALE GENOMIC DNA]</scope>
    <source>
        <strain evidence="1 2">HSC-16F04</strain>
    </source>
</reference>
<proteinExistence type="predicted"/>
<keyword evidence="2" id="KW-1185">Reference proteome</keyword>
<protein>
    <submittedName>
        <fullName evidence="1">Uncharacterized protein</fullName>
    </submittedName>
</protein>
<comment type="caution">
    <text evidence="1">The sequence shown here is derived from an EMBL/GenBank/DDBJ whole genome shotgun (WGS) entry which is preliminary data.</text>
</comment>